<organism evidence="4 5">
    <name type="scientific">Oceanobacillus aidingensis</name>
    <dbReference type="NCBI Taxonomy" id="645964"/>
    <lineage>
        <taxon>Bacteria</taxon>
        <taxon>Bacillati</taxon>
        <taxon>Bacillota</taxon>
        <taxon>Bacilli</taxon>
        <taxon>Bacillales</taxon>
        <taxon>Bacillaceae</taxon>
        <taxon>Oceanobacillus</taxon>
    </lineage>
</organism>
<feature type="region of interest" description="Disordered" evidence="1">
    <location>
        <begin position="138"/>
        <end position="192"/>
    </location>
</feature>
<feature type="region of interest" description="Disordered" evidence="1">
    <location>
        <begin position="70"/>
        <end position="117"/>
    </location>
</feature>
<feature type="transmembrane region" description="Helical" evidence="2">
    <location>
        <begin position="484"/>
        <end position="501"/>
    </location>
</feature>
<name>A0ABV9JVV1_9BACI</name>
<keyword evidence="2" id="KW-0812">Transmembrane</keyword>
<comment type="caution">
    <text evidence="4">The sequence shown here is derived from an EMBL/GenBank/DDBJ whole genome shotgun (WGS) entry which is preliminary data.</text>
</comment>
<dbReference type="PANTHER" id="PTHR37813">
    <property type="entry name" value="FELS-2 PROPHAGE PROTEIN"/>
    <property type="match status" value="1"/>
</dbReference>
<evidence type="ECO:0000313" key="4">
    <source>
        <dbReference type="EMBL" id="MFC4661748.1"/>
    </source>
</evidence>
<proteinExistence type="predicted"/>
<dbReference type="RefSeq" id="WP_379542274.1">
    <property type="nucleotide sequence ID" value="NZ_JBHSFT010000008.1"/>
</dbReference>
<evidence type="ECO:0000256" key="2">
    <source>
        <dbReference type="SAM" id="Phobius"/>
    </source>
</evidence>
<gene>
    <name evidence="4" type="ORF">ACFO3P_05900</name>
</gene>
<dbReference type="SUPFAM" id="SSF58104">
    <property type="entry name" value="Methyl-accepting chemotaxis protein (MCP) signaling domain"/>
    <property type="match status" value="1"/>
</dbReference>
<sequence>MKSVESGLEGITGATGGAESGMHDVGDSMDSLHDSGSSAGVGIDTVDAALGGVMDSSSSASGAIDNTGSSLDDLGSSGDSASSGLDVLDSSLDGMSDSGSQASTTVDGVTDAMDNLGTSGDGAGAGVDIVDAALDSVDGSSDSATTSVSDVGSALEEAGMSGESAGAGIDGASDSLEGVSGSSDQAKDGLDGVADSADETDISMNKLIKTIAGIAATVGVFKVLRNAVDLAFQRIDTMEQFERVMTEMTGSTTDANEALDKTNDIVTGTAYGLDVAASSVQDFVTRGVEVGEATKYIEAWGDAVAFYGDGSNEQFANVTNALQNMLTKGKVGMDQLNRLFEAGIPAVDIYAQATGRSVDEVSKALSDGEISAEDFVNTVTTAMMEGTNGVTNISGAAKEAGASWSGAFANMGAAAARGVTAIIEAIDGMLTNNGLPTMRDMVSEFGSFMESSMKTAAAVIEPVGNALFGLLDVFSPLLTVAKPFVPVIGGMAAAFAGLMVVKSVGTALLAFKATLMGIPVIQAAVTTTTTAMSLAYNALRGRAIAVIAAQMALGVATTGLRTAMLALMGPVGWIITGAAGLAAGAYAVWNHFNQTSEETERLKEETDELGESTDTLIDSMNESAGVYKDRVNDIDATREANNTLLGTVEELSEKENKSAEDKRNLSIAVEQLNGNVDGLNASYNEEADMLSESTEKMQARIDLMAEQDKGNAAQERLTEILKEQQEVELQLDEVIAMRKEWNSTIQESGNDTADARIKIQELDEQEQELLATLDELGIQYETTKDTMVESSQNAKDIIADNNHDIIISYEDLEGAAKDAFDSLADKYGELKDAATNAFEEIESKTDHTMDSMIETMQHNQKMVEQWGENQATLMEWAGDNSYESFIPFIEDMGIDHAAVLQEMVDDLEGTEGTSGEKLKTLADTYQEGGELSSNALKDALGEGFEEVVDLMTTLVERMETILRTQINEADWEAYGLQVGNETASGVDESAEEVEESTTRLGGRLWEGLDIALGNHDFSAKGEEVPVDISAGMETGSPYVKAASEMLGREATNPAIEEMNNSDIEGAADGVPTRLAGSLNNGKESVAWASGEIGRAPGEEISAALEGTPLEIFGSSVPIRTAIGIQGSTGEATGAANSMTSGVQSEVEEGMPESIYINYGGNVGQGTGTGIEGSKGNATSAAETLTNDVTTTTESGLPKSTFETIGNNVSLGLSNGIRGMGDGAVSAMRTVAQDVINVARGEFDTHSPSRVFFAIGQFVSQGLGNGISDNQSSVINSIITMTTAMINRTDMGMQSLNRTTQSGVSNMSNSLSRLPGLARVSMGAFQGSLNSGASASMGIMSRLSSGLVSPFRGLRGAMSGVGSNAMAGLQGGLNSRSGAVMSTARNIASRVALTMRSALKIKSPSRIMRDDVGRWIPEGIAVGIERYASKVYSVMDAMADYVSSPFDVATPQFDIAGQVANTNAQIQSRVSHELSHQGEIQQPQPAIINLVLGGKDFSTFVDDISQNQNRKRNRLRPRTV</sequence>
<keyword evidence="2" id="KW-0472">Membrane</keyword>
<dbReference type="Proteomes" id="UP001595988">
    <property type="component" value="Unassembled WGS sequence"/>
</dbReference>
<protein>
    <submittedName>
        <fullName evidence="4">Tape measure protein</fullName>
    </submittedName>
</protein>
<evidence type="ECO:0000256" key="1">
    <source>
        <dbReference type="SAM" id="MobiDB-lite"/>
    </source>
</evidence>
<keyword evidence="2" id="KW-1133">Transmembrane helix</keyword>
<feature type="compositionally biased region" description="Low complexity" evidence="1">
    <location>
        <begin position="70"/>
        <end position="100"/>
    </location>
</feature>
<feature type="transmembrane region" description="Helical" evidence="2">
    <location>
        <begin position="542"/>
        <end position="560"/>
    </location>
</feature>
<feature type="compositionally biased region" description="Low complexity" evidence="1">
    <location>
        <begin position="138"/>
        <end position="167"/>
    </location>
</feature>
<feature type="compositionally biased region" description="Basic and acidic residues" evidence="1">
    <location>
        <begin position="21"/>
        <end position="33"/>
    </location>
</feature>
<dbReference type="EMBL" id="JBHSFT010000008">
    <property type="protein sequence ID" value="MFC4661748.1"/>
    <property type="molecule type" value="Genomic_DNA"/>
</dbReference>
<dbReference type="InterPro" id="IPR013491">
    <property type="entry name" value="Tape_meas_N"/>
</dbReference>
<keyword evidence="5" id="KW-1185">Reference proteome</keyword>
<dbReference type="Pfam" id="PF20155">
    <property type="entry name" value="TMP_3"/>
    <property type="match status" value="1"/>
</dbReference>
<feature type="region of interest" description="Disordered" evidence="1">
    <location>
        <begin position="1"/>
        <end position="38"/>
    </location>
</feature>
<accession>A0ABV9JVV1</accession>
<evidence type="ECO:0000313" key="5">
    <source>
        <dbReference type="Proteomes" id="UP001595988"/>
    </source>
</evidence>
<feature type="transmembrane region" description="Helical" evidence="2">
    <location>
        <begin position="567"/>
        <end position="589"/>
    </location>
</feature>
<reference evidence="5" key="1">
    <citation type="journal article" date="2019" name="Int. J. Syst. Evol. Microbiol.">
        <title>The Global Catalogue of Microorganisms (GCM) 10K type strain sequencing project: providing services to taxonomists for standard genome sequencing and annotation.</title>
        <authorList>
            <consortium name="The Broad Institute Genomics Platform"/>
            <consortium name="The Broad Institute Genome Sequencing Center for Infectious Disease"/>
            <person name="Wu L."/>
            <person name="Ma J."/>
        </authorList>
    </citation>
    <scope>NUCLEOTIDE SEQUENCE [LARGE SCALE GENOMIC DNA]</scope>
    <source>
        <strain evidence="5">CCUG 37257</strain>
    </source>
</reference>
<feature type="transmembrane region" description="Helical" evidence="2">
    <location>
        <begin position="513"/>
        <end position="536"/>
    </location>
</feature>
<feature type="domain" description="Tape measure protein N-terminal" evidence="3">
    <location>
        <begin position="231"/>
        <end position="422"/>
    </location>
</feature>
<evidence type="ECO:0000259" key="3">
    <source>
        <dbReference type="Pfam" id="PF20155"/>
    </source>
</evidence>
<dbReference type="PANTHER" id="PTHR37813:SF1">
    <property type="entry name" value="FELS-2 PROPHAGE PROTEIN"/>
    <property type="match status" value="1"/>
</dbReference>
<dbReference type="NCBIfam" id="TIGR02675">
    <property type="entry name" value="tape_meas_nterm"/>
    <property type="match status" value="1"/>
</dbReference>